<organism evidence="9 10">
    <name type="scientific">Varibaculum cambriense</name>
    <dbReference type="NCBI Taxonomy" id="184870"/>
    <lineage>
        <taxon>Bacteria</taxon>
        <taxon>Bacillati</taxon>
        <taxon>Actinomycetota</taxon>
        <taxon>Actinomycetes</taxon>
        <taxon>Actinomycetales</taxon>
        <taxon>Actinomycetaceae</taxon>
        <taxon>Varibaculum</taxon>
    </lineage>
</organism>
<dbReference type="GO" id="GO:0005524">
    <property type="term" value="F:ATP binding"/>
    <property type="evidence" value="ECO:0007669"/>
    <property type="project" value="UniProtKB-KW"/>
</dbReference>
<dbReference type="PANTHER" id="PTHR39560">
    <property type="entry name" value="PROTEIN ADENYLYLTRANSFERASE FIC-RELATED"/>
    <property type="match status" value="1"/>
</dbReference>
<keyword evidence="2" id="KW-0548">Nucleotidyltransferase</keyword>
<comment type="catalytic activity">
    <reaction evidence="6">
        <text>L-threonyl-[protein] + ATP = 3-O-(5'-adenylyl)-L-threonyl-[protein] + diphosphate</text>
        <dbReference type="Rhea" id="RHEA:54292"/>
        <dbReference type="Rhea" id="RHEA-COMP:11060"/>
        <dbReference type="Rhea" id="RHEA-COMP:13847"/>
        <dbReference type="ChEBI" id="CHEBI:30013"/>
        <dbReference type="ChEBI" id="CHEBI:30616"/>
        <dbReference type="ChEBI" id="CHEBI:33019"/>
        <dbReference type="ChEBI" id="CHEBI:138113"/>
        <dbReference type="EC" id="2.7.7.108"/>
    </reaction>
</comment>
<dbReference type="Gene3D" id="1.10.3290.10">
    <property type="entry name" value="Fido-like domain"/>
    <property type="match status" value="1"/>
</dbReference>
<dbReference type="GO" id="GO:0070733">
    <property type="term" value="F:AMPylase activity"/>
    <property type="evidence" value="ECO:0007669"/>
    <property type="project" value="UniProtKB-EC"/>
</dbReference>
<reference evidence="9 10" key="1">
    <citation type="submission" date="2016-01" db="EMBL/GenBank/DDBJ databases">
        <authorList>
            <person name="Mitreva M."/>
            <person name="Pepin K.H."/>
            <person name="Mihindukulasuriya K.A."/>
            <person name="Fulton R."/>
            <person name="Fronick C."/>
            <person name="O'Laughlin M."/>
            <person name="Miner T."/>
            <person name="Herter B."/>
            <person name="Rosa B.A."/>
            <person name="Cordes M."/>
            <person name="Tomlinson C."/>
            <person name="Wollam A."/>
            <person name="Palsikar V.B."/>
            <person name="Mardis E.R."/>
            <person name="Wilson R.K."/>
        </authorList>
    </citation>
    <scope>NUCLEOTIDE SEQUENCE [LARGE SCALE GENOMIC DNA]</scope>
    <source>
        <strain evidence="9 10">DNF00696</strain>
    </source>
</reference>
<protein>
    <recommendedName>
        <fullName evidence="5">protein adenylyltransferase</fullName>
        <ecNumber evidence="5">2.7.7.108</ecNumber>
    </recommendedName>
</protein>
<accession>A0AB34WXP6</accession>
<dbReference type="InterPro" id="IPR036597">
    <property type="entry name" value="Fido-like_dom_sf"/>
</dbReference>
<evidence type="ECO:0000256" key="2">
    <source>
        <dbReference type="ARBA" id="ARBA00022695"/>
    </source>
</evidence>
<evidence type="ECO:0000256" key="7">
    <source>
        <dbReference type="ARBA" id="ARBA00048696"/>
    </source>
</evidence>
<evidence type="ECO:0000256" key="5">
    <source>
        <dbReference type="ARBA" id="ARBA00034531"/>
    </source>
</evidence>
<feature type="domain" description="Fido" evidence="8">
    <location>
        <begin position="52"/>
        <end position="197"/>
    </location>
</feature>
<dbReference type="SUPFAM" id="SSF140931">
    <property type="entry name" value="Fic-like"/>
    <property type="match status" value="1"/>
</dbReference>
<comment type="caution">
    <text evidence="9">The sequence shown here is derived from an EMBL/GenBank/DDBJ whole genome shotgun (WGS) entry which is preliminary data.</text>
</comment>
<dbReference type="PROSITE" id="PS51459">
    <property type="entry name" value="FIDO"/>
    <property type="match status" value="1"/>
</dbReference>
<dbReference type="AlphaFoldDB" id="A0AB34WXP6"/>
<sequence length="223" mass="25844">MTNSDPYTDPITGVLTNIPGAQTWDELLDIEADMATSRAIQLEARGCPPLQGTLTDLQKIHHFLFQDIYEWAGQIRTVEIWKQDANGNMFLPCTRIYDATSWAHQELCNDQHFKHMEPQDIPKRLAYHYDNYNYIHPFREGNGRTSRIMWTNILRQAGYEISWEKISSQENDHACMIAKEQSDFSELEAMFTKILTPIRTRKPAHLITPPGARLSRKPPSREI</sequence>
<dbReference type="EMBL" id="LSDN01000027">
    <property type="protein sequence ID" value="KXB79425.1"/>
    <property type="molecule type" value="Genomic_DNA"/>
</dbReference>
<keyword evidence="1" id="KW-0808">Transferase</keyword>
<proteinExistence type="predicted"/>
<evidence type="ECO:0000256" key="6">
    <source>
        <dbReference type="ARBA" id="ARBA00047939"/>
    </source>
</evidence>
<gene>
    <name evidence="9" type="ORF">HMPREF1862_01798</name>
</gene>
<evidence type="ECO:0000256" key="4">
    <source>
        <dbReference type="ARBA" id="ARBA00022840"/>
    </source>
</evidence>
<dbReference type="Pfam" id="PF02661">
    <property type="entry name" value="Fic"/>
    <property type="match status" value="1"/>
</dbReference>
<evidence type="ECO:0000313" key="10">
    <source>
        <dbReference type="Proteomes" id="UP000070572"/>
    </source>
</evidence>
<evidence type="ECO:0000313" key="9">
    <source>
        <dbReference type="EMBL" id="KXB79425.1"/>
    </source>
</evidence>
<dbReference type="RefSeq" id="WP_060920823.1">
    <property type="nucleotide sequence ID" value="NZ_KQ960687.1"/>
</dbReference>
<keyword evidence="3" id="KW-0547">Nucleotide-binding</keyword>
<dbReference type="InterPro" id="IPR003812">
    <property type="entry name" value="Fido"/>
</dbReference>
<evidence type="ECO:0000256" key="3">
    <source>
        <dbReference type="ARBA" id="ARBA00022741"/>
    </source>
</evidence>
<comment type="catalytic activity">
    <reaction evidence="7">
        <text>L-tyrosyl-[protein] + ATP = O-(5'-adenylyl)-L-tyrosyl-[protein] + diphosphate</text>
        <dbReference type="Rhea" id="RHEA:54288"/>
        <dbReference type="Rhea" id="RHEA-COMP:10136"/>
        <dbReference type="Rhea" id="RHEA-COMP:13846"/>
        <dbReference type="ChEBI" id="CHEBI:30616"/>
        <dbReference type="ChEBI" id="CHEBI:33019"/>
        <dbReference type="ChEBI" id="CHEBI:46858"/>
        <dbReference type="ChEBI" id="CHEBI:83624"/>
        <dbReference type="EC" id="2.7.7.108"/>
    </reaction>
</comment>
<dbReference type="Proteomes" id="UP000070572">
    <property type="component" value="Unassembled WGS sequence"/>
</dbReference>
<keyword evidence="4" id="KW-0067">ATP-binding</keyword>
<dbReference type="GO" id="GO:0051302">
    <property type="term" value="P:regulation of cell division"/>
    <property type="evidence" value="ECO:0007669"/>
    <property type="project" value="TreeGrafter"/>
</dbReference>
<evidence type="ECO:0000259" key="8">
    <source>
        <dbReference type="PROSITE" id="PS51459"/>
    </source>
</evidence>
<name>A0AB34WXP6_9ACTO</name>
<dbReference type="EC" id="2.7.7.108" evidence="5"/>
<dbReference type="PANTHER" id="PTHR39560:SF1">
    <property type="entry name" value="PROTEIN ADENYLYLTRANSFERASE FIC-RELATED"/>
    <property type="match status" value="1"/>
</dbReference>
<evidence type="ECO:0000256" key="1">
    <source>
        <dbReference type="ARBA" id="ARBA00022679"/>
    </source>
</evidence>